<keyword evidence="1" id="KW-0479">Metal-binding</keyword>
<name>A0A382WW53_9ZZZZ</name>
<accession>A0A382WW53</accession>
<dbReference type="EMBL" id="UINC01162858">
    <property type="protein sequence ID" value="SVD62839.1"/>
    <property type="molecule type" value="Genomic_DNA"/>
</dbReference>
<proteinExistence type="predicted"/>
<sequence length="106" mass="11712">MAVQPPPDRIELIGNELALAWPDGREDFLPAPFLRTNSPSAENKGEPDLFGRISGGVTPKNPSSVSLKGFDYVGNYAARLVFSDGHDSGIFSWEYLREIAEEFKKL</sequence>
<evidence type="ECO:0000256" key="2">
    <source>
        <dbReference type="ARBA" id="ARBA00023004"/>
    </source>
</evidence>
<keyword evidence="2" id="KW-0408">Iron</keyword>
<dbReference type="Pfam" id="PF06155">
    <property type="entry name" value="GBBH-like_N"/>
    <property type="match status" value="1"/>
</dbReference>
<evidence type="ECO:0000313" key="4">
    <source>
        <dbReference type="EMBL" id="SVD62839.1"/>
    </source>
</evidence>
<feature type="domain" description="Gamma-butyrobetaine hydroxylase-like N-terminal" evidence="3">
    <location>
        <begin position="15"/>
        <end position="97"/>
    </location>
</feature>
<reference evidence="4" key="1">
    <citation type="submission" date="2018-05" db="EMBL/GenBank/DDBJ databases">
        <authorList>
            <person name="Lanie J.A."/>
            <person name="Ng W.-L."/>
            <person name="Kazmierczak K.M."/>
            <person name="Andrzejewski T.M."/>
            <person name="Davidsen T.M."/>
            <person name="Wayne K.J."/>
            <person name="Tettelin H."/>
            <person name="Glass J.I."/>
            <person name="Rusch D."/>
            <person name="Podicherti R."/>
            <person name="Tsui H.-C.T."/>
            <person name="Winkler M.E."/>
        </authorList>
    </citation>
    <scope>NUCLEOTIDE SEQUENCE</scope>
</reference>
<evidence type="ECO:0000259" key="3">
    <source>
        <dbReference type="Pfam" id="PF06155"/>
    </source>
</evidence>
<organism evidence="4">
    <name type="scientific">marine metagenome</name>
    <dbReference type="NCBI Taxonomy" id="408172"/>
    <lineage>
        <taxon>unclassified sequences</taxon>
        <taxon>metagenomes</taxon>
        <taxon>ecological metagenomes</taxon>
    </lineage>
</organism>
<protein>
    <recommendedName>
        <fullName evidence="3">Gamma-butyrobetaine hydroxylase-like N-terminal domain-containing protein</fullName>
    </recommendedName>
</protein>
<dbReference type="InterPro" id="IPR038492">
    <property type="entry name" value="GBBH-like_N_sf"/>
</dbReference>
<dbReference type="GO" id="GO:0046872">
    <property type="term" value="F:metal ion binding"/>
    <property type="evidence" value="ECO:0007669"/>
    <property type="project" value="UniProtKB-KW"/>
</dbReference>
<evidence type="ECO:0000256" key="1">
    <source>
        <dbReference type="ARBA" id="ARBA00022723"/>
    </source>
</evidence>
<dbReference type="PANTHER" id="PTHR35303">
    <property type="entry name" value="OS02G0197800 PROTEIN"/>
    <property type="match status" value="1"/>
</dbReference>
<dbReference type="AlphaFoldDB" id="A0A382WW53"/>
<dbReference type="Gene3D" id="3.30.2020.30">
    <property type="match status" value="1"/>
</dbReference>
<dbReference type="InterPro" id="IPR010376">
    <property type="entry name" value="GBBH-like_N"/>
</dbReference>
<dbReference type="PANTHER" id="PTHR35303:SF5">
    <property type="entry name" value="OS02G0197800 PROTEIN"/>
    <property type="match status" value="1"/>
</dbReference>
<gene>
    <name evidence="4" type="ORF">METZ01_LOCUS415693</name>
</gene>